<dbReference type="InterPro" id="IPR052514">
    <property type="entry name" value="SAM-dependent_MTase"/>
</dbReference>
<dbReference type="InterPro" id="IPR029063">
    <property type="entry name" value="SAM-dependent_MTases_sf"/>
</dbReference>
<dbReference type="SUPFAM" id="SSF53335">
    <property type="entry name" value="S-adenosyl-L-methionine-dependent methyltransferases"/>
    <property type="match status" value="1"/>
</dbReference>
<dbReference type="InterPro" id="IPR006342">
    <property type="entry name" value="FkbM_mtfrase"/>
</dbReference>
<dbReference type="NCBIfam" id="TIGR01444">
    <property type="entry name" value="fkbM_fam"/>
    <property type="match status" value="1"/>
</dbReference>
<sequence length="285" mass="32695">MTQSNIKPTQKMLRELIKYLLSPIRKSSIYENIQAWSMSRDILSGRLSEPELDLLSYAVKSGETVIDIGANFGMYTYPLAQLVGKEGKVYAFEPIPFTYQTLEKVVKRLSIDSVVLRKEAVSEKKGEISFTIPIATSGQLMAGQAHFGTRNDDHSGKETQVRWDKTTTITCPTISLDEELQGIKNLSFIKIDIEGGEFFAFEGGKKTINHFLPTILIEINPWFLEGFDLQLSDLLDPFEKLEYELFKYEENPKKLYQINQKSQIVEDNYLLIHPKFKERFIDLFA</sequence>
<accession>A0A382CML3</accession>
<gene>
    <name evidence="2" type="ORF">METZ01_LOCUS180220</name>
</gene>
<evidence type="ECO:0000259" key="1">
    <source>
        <dbReference type="Pfam" id="PF05050"/>
    </source>
</evidence>
<dbReference type="Gene3D" id="3.40.50.150">
    <property type="entry name" value="Vaccinia Virus protein VP39"/>
    <property type="match status" value="1"/>
</dbReference>
<protein>
    <recommendedName>
        <fullName evidence="1">Methyltransferase FkbM domain-containing protein</fullName>
    </recommendedName>
</protein>
<dbReference type="Pfam" id="PF05050">
    <property type="entry name" value="Methyltransf_21"/>
    <property type="match status" value="1"/>
</dbReference>
<dbReference type="PANTHER" id="PTHR34203">
    <property type="entry name" value="METHYLTRANSFERASE, FKBM FAMILY PROTEIN"/>
    <property type="match status" value="1"/>
</dbReference>
<name>A0A382CML3_9ZZZZ</name>
<reference evidence="2" key="1">
    <citation type="submission" date="2018-05" db="EMBL/GenBank/DDBJ databases">
        <authorList>
            <person name="Lanie J.A."/>
            <person name="Ng W.-L."/>
            <person name="Kazmierczak K.M."/>
            <person name="Andrzejewski T.M."/>
            <person name="Davidsen T.M."/>
            <person name="Wayne K.J."/>
            <person name="Tettelin H."/>
            <person name="Glass J.I."/>
            <person name="Rusch D."/>
            <person name="Podicherti R."/>
            <person name="Tsui H.-C.T."/>
            <person name="Winkler M.E."/>
        </authorList>
    </citation>
    <scope>NUCLEOTIDE SEQUENCE</scope>
</reference>
<dbReference type="AlphaFoldDB" id="A0A382CML3"/>
<dbReference type="EMBL" id="UINC01035250">
    <property type="protein sequence ID" value="SVB27366.1"/>
    <property type="molecule type" value="Genomic_DNA"/>
</dbReference>
<proteinExistence type="predicted"/>
<organism evidence="2">
    <name type="scientific">marine metagenome</name>
    <dbReference type="NCBI Taxonomy" id="408172"/>
    <lineage>
        <taxon>unclassified sequences</taxon>
        <taxon>metagenomes</taxon>
        <taxon>ecological metagenomes</taxon>
    </lineage>
</organism>
<evidence type="ECO:0000313" key="2">
    <source>
        <dbReference type="EMBL" id="SVB27366.1"/>
    </source>
</evidence>
<dbReference type="PANTHER" id="PTHR34203:SF15">
    <property type="entry name" value="SLL1173 PROTEIN"/>
    <property type="match status" value="1"/>
</dbReference>
<feature type="domain" description="Methyltransferase FkbM" evidence="1">
    <location>
        <begin position="67"/>
        <end position="235"/>
    </location>
</feature>